<dbReference type="Proteomes" id="UP000050790">
    <property type="component" value="Unassembled WGS sequence"/>
</dbReference>
<name>A0AA84ZBE7_9TREM</name>
<feature type="signal peptide" evidence="3">
    <location>
        <begin position="1"/>
        <end position="23"/>
    </location>
</feature>
<feature type="compositionally biased region" description="Polar residues" evidence="2">
    <location>
        <begin position="156"/>
        <end position="167"/>
    </location>
</feature>
<evidence type="ECO:0000256" key="1">
    <source>
        <dbReference type="SAM" id="Coils"/>
    </source>
</evidence>
<evidence type="ECO:0000313" key="5">
    <source>
        <dbReference type="WBParaSite" id="SMRG1_23200.13"/>
    </source>
</evidence>
<feature type="chain" id="PRO_5041674043" evidence="3">
    <location>
        <begin position="24"/>
        <end position="349"/>
    </location>
</feature>
<evidence type="ECO:0000256" key="2">
    <source>
        <dbReference type="SAM" id="MobiDB-lite"/>
    </source>
</evidence>
<dbReference type="AlphaFoldDB" id="A0AA84ZBE7"/>
<keyword evidence="3" id="KW-0732">Signal</keyword>
<feature type="compositionally biased region" description="Basic and acidic residues" evidence="2">
    <location>
        <begin position="168"/>
        <end position="178"/>
    </location>
</feature>
<feature type="coiled-coil region" evidence="1">
    <location>
        <begin position="194"/>
        <end position="221"/>
    </location>
</feature>
<dbReference type="WBParaSite" id="SMRG1_23200.13">
    <property type="protein sequence ID" value="SMRG1_23200.13"/>
    <property type="gene ID" value="SMRG1_23200"/>
</dbReference>
<feature type="region of interest" description="Disordered" evidence="2">
    <location>
        <begin position="156"/>
        <end position="178"/>
    </location>
</feature>
<organism evidence="4 5">
    <name type="scientific">Schistosoma margrebowiei</name>
    <dbReference type="NCBI Taxonomy" id="48269"/>
    <lineage>
        <taxon>Eukaryota</taxon>
        <taxon>Metazoa</taxon>
        <taxon>Spiralia</taxon>
        <taxon>Lophotrochozoa</taxon>
        <taxon>Platyhelminthes</taxon>
        <taxon>Trematoda</taxon>
        <taxon>Digenea</taxon>
        <taxon>Strigeidida</taxon>
        <taxon>Schistosomatoidea</taxon>
        <taxon>Schistosomatidae</taxon>
        <taxon>Schistosoma</taxon>
    </lineage>
</organism>
<evidence type="ECO:0000256" key="3">
    <source>
        <dbReference type="SAM" id="SignalP"/>
    </source>
</evidence>
<protein>
    <submittedName>
        <fullName evidence="5">Uncharacterized protein</fullName>
    </submittedName>
</protein>
<keyword evidence="1" id="KW-0175">Coiled coil</keyword>
<reference evidence="5" key="1">
    <citation type="submission" date="2023-11" db="UniProtKB">
        <authorList>
            <consortium name="WormBaseParasite"/>
        </authorList>
    </citation>
    <scope>IDENTIFICATION</scope>
</reference>
<accession>A0AA84ZBE7</accession>
<proteinExistence type="predicted"/>
<evidence type="ECO:0000313" key="4">
    <source>
        <dbReference type="Proteomes" id="UP000050790"/>
    </source>
</evidence>
<sequence length="349" mass="41155">MKACLMQAAVIFIYYLGVQNVMTADIESVELKDVYFKLKKYIDSIKDLGTEKIHVVELLAYVFRYDDKPFRDEVMRLEKLYAAKWIYDLFKNINPNDANLLQTYSENYKRLSDIKPNSDLDYHSYSLIESAIKKKWNARLYFDLATNIYLNMKTSSKSSSLTENNGKSLDERKSTLEQTEKQYKESKYAVEMDVSKLNPQLKEMQENIDEMAEQLEIETHSNDRKHLEHFAEDIKQKIDDYKANPEIIAAKDNNQHAAMKYFSALDNHLKTLKIMEVQRIDVLELLPLEERIKIYESIMQEERNQKNERNFNKTKYCSQTVVIKILSTFSLTEKPKNSINVHFIQVSFH</sequence>